<sequence>MWNNKFNSGLEETRVMLRFDGHIGKRIWRLMMLIIKGWCYVD</sequence>
<evidence type="ECO:0000313" key="1">
    <source>
        <dbReference type="EMBL" id="KKN62179.1"/>
    </source>
</evidence>
<dbReference type="EMBL" id="LAZR01000633">
    <property type="protein sequence ID" value="KKN62179.1"/>
    <property type="molecule type" value="Genomic_DNA"/>
</dbReference>
<dbReference type="AlphaFoldDB" id="A0A0F9S521"/>
<accession>A0A0F9S521</accession>
<comment type="caution">
    <text evidence="1">The sequence shown here is derived from an EMBL/GenBank/DDBJ whole genome shotgun (WGS) entry which is preliminary data.</text>
</comment>
<protein>
    <submittedName>
        <fullName evidence="1">Uncharacterized protein</fullName>
    </submittedName>
</protein>
<organism evidence="1">
    <name type="scientific">marine sediment metagenome</name>
    <dbReference type="NCBI Taxonomy" id="412755"/>
    <lineage>
        <taxon>unclassified sequences</taxon>
        <taxon>metagenomes</taxon>
        <taxon>ecological metagenomes</taxon>
    </lineage>
</organism>
<gene>
    <name evidence="1" type="ORF">LCGC14_0514580</name>
</gene>
<proteinExistence type="predicted"/>
<reference evidence="1" key="1">
    <citation type="journal article" date="2015" name="Nature">
        <title>Complex archaea that bridge the gap between prokaryotes and eukaryotes.</title>
        <authorList>
            <person name="Spang A."/>
            <person name="Saw J.H."/>
            <person name="Jorgensen S.L."/>
            <person name="Zaremba-Niedzwiedzka K."/>
            <person name="Martijn J."/>
            <person name="Lind A.E."/>
            <person name="van Eijk R."/>
            <person name="Schleper C."/>
            <person name="Guy L."/>
            <person name="Ettema T.J."/>
        </authorList>
    </citation>
    <scope>NUCLEOTIDE SEQUENCE</scope>
</reference>
<name>A0A0F9S521_9ZZZZ</name>